<proteinExistence type="predicted"/>
<evidence type="ECO:0000313" key="2">
    <source>
        <dbReference type="Proteomes" id="UP000237798"/>
    </source>
</evidence>
<keyword evidence="2" id="KW-1185">Reference proteome</keyword>
<dbReference type="RefSeq" id="WP_146127597.1">
    <property type="nucleotide sequence ID" value="NZ_PVXP01000015.1"/>
</dbReference>
<dbReference type="Proteomes" id="UP000237798">
    <property type="component" value="Unassembled WGS sequence"/>
</dbReference>
<accession>A0A2T0BNV8</accession>
<evidence type="ECO:0000313" key="1">
    <source>
        <dbReference type="EMBL" id="PRR85550.1"/>
    </source>
</evidence>
<dbReference type="AlphaFoldDB" id="A0A2T0BNV8"/>
<protein>
    <submittedName>
        <fullName evidence="1">Uncharacterized protein</fullName>
    </submittedName>
</protein>
<gene>
    <name evidence="1" type="ORF">CLLU_14710</name>
</gene>
<organism evidence="1 2">
    <name type="scientific">Clostridium luticellarii</name>
    <dbReference type="NCBI Taxonomy" id="1691940"/>
    <lineage>
        <taxon>Bacteria</taxon>
        <taxon>Bacillati</taxon>
        <taxon>Bacillota</taxon>
        <taxon>Clostridia</taxon>
        <taxon>Eubacteriales</taxon>
        <taxon>Clostridiaceae</taxon>
        <taxon>Clostridium</taxon>
    </lineage>
</organism>
<dbReference type="EMBL" id="PVXP01000015">
    <property type="protein sequence ID" value="PRR85550.1"/>
    <property type="molecule type" value="Genomic_DNA"/>
</dbReference>
<sequence>MTLEELKQEYNGLIKRELRAEKWMDTADKEDIKKWMPNYMGITIKLSRLMAEYRKITGKEMSDKEVFKGFDL</sequence>
<reference evidence="1 2" key="1">
    <citation type="submission" date="2018-03" db="EMBL/GenBank/DDBJ databases">
        <title>Genome sequence of Clostridium luticellarii DSM 29923.</title>
        <authorList>
            <person name="Poehlein A."/>
            <person name="Daniel R."/>
        </authorList>
    </citation>
    <scope>NUCLEOTIDE SEQUENCE [LARGE SCALE GENOMIC DNA]</scope>
    <source>
        <strain evidence="1 2">DSM 29923</strain>
    </source>
</reference>
<comment type="caution">
    <text evidence="1">The sequence shown here is derived from an EMBL/GenBank/DDBJ whole genome shotgun (WGS) entry which is preliminary data.</text>
</comment>
<name>A0A2T0BNV8_9CLOT</name>